<dbReference type="GeneID" id="17111195"/>
<dbReference type="InterPro" id="IPR027417">
    <property type="entry name" value="P-loop_NTPase"/>
</dbReference>
<name>U3TI37_9CREN</name>
<dbReference type="KEGG" id="acj:ACAM_1555"/>
<protein>
    <submittedName>
        <fullName evidence="1">Predicted P-loop ATPase/GTPase</fullName>
    </submittedName>
</protein>
<dbReference type="SUPFAM" id="SSF52540">
    <property type="entry name" value="P-loop containing nucleoside triphosphate hydrolases"/>
    <property type="match status" value="1"/>
</dbReference>
<dbReference type="Gene3D" id="3.40.50.300">
    <property type="entry name" value="P-loop containing nucleotide triphosphate hydrolases"/>
    <property type="match status" value="1"/>
</dbReference>
<sequence>MKGGSLVLVAGLGEDSGKTSLAAGLLASFRSLGLEAKGFKPAGATNMWLHPEVLEETEKRGFLVTWDTLKLYRASGEDLDLRVMNPVAGFSLPPYKTVGSPSGFLLLLAGNLAVVRVSECLARGLSTIHLMADGVLQEVPRGVRKALEDAISHIKPPPFKVKPGFIAEVLGEPASKAADTCLDSLLNRGGLIVAESNSDIAAPTRGVLERSSVVLVSGWGRVYLFSGSVWRRAVEASMMGGVPWGVRTGDILSLARPERVFDIKLTTHGALDPEDGGVLAEAVLSMLEERV</sequence>
<gene>
    <name evidence="1" type="ORF">ACAM_1555</name>
</gene>
<dbReference type="AlphaFoldDB" id="U3TI37"/>
<dbReference type="EMBL" id="AP012489">
    <property type="protein sequence ID" value="BAN91024.1"/>
    <property type="molecule type" value="Genomic_DNA"/>
</dbReference>
<evidence type="ECO:0000313" key="1">
    <source>
        <dbReference type="EMBL" id="BAN91024.1"/>
    </source>
</evidence>
<dbReference type="RefSeq" id="WP_022542290.1">
    <property type="nucleotide sequence ID" value="NC_022521.1"/>
</dbReference>
<dbReference type="eggNOG" id="arCOG04328">
    <property type="taxonomic scope" value="Archaea"/>
</dbReference>
<organism evidence="1 2">
    <name type="scientific">Aeropyrum camini SY1 = JCM 12091</name>
    <dbReference type="NCBI Taxonomy" id="1198449"/>
    <lineage>
        <taxon>Archaea</taxon>
        <taxon>Thermoproteota</taxon>
        <taxon>Thermoprotei</taxon>
        <taxon>Desulfurococcales</taxon>
        <taxon>Desulfurococcaceae</taxon>
        <taxon>Aeropyrum</taxon>
    </lineage>
</organism>
<proteinExistence type="predicted"/>
<keyword evidence="2" id="KW-1185">Reference proteome</keyword>
<reference evidence="1 2" key="1">
    <citation type="journal article" date="2013" name="Appl. Environ. Microbiol.">
        <title>Variation of the Virus-Related Elements within Syntenic Genomes of the Hyperthermophilic Archaeon Aeropyrum.</title>
        <authorList>
            <person name="Daifuku T."/>
            <person name="Yoshida T."/>
            <person name="Kitamura T."/>
            <person name="Kawaichi S."/>
            <person name="Inoue T."/>
            <person name="Nomura K."/>
            <person name="Yoshida Y."/>
            <person name="Kuno S."/>
            <person name="Sako Y."/>
        </authorList>
    </citation>
    <scope>NUCLEOTIDE SEQUENCE [LARGE SCALE GENOMIC DNA]</scope>
    <source>
        <strain evidence="1 2">SY1</strain>
    </source>
</reference>
<dbReference type="Proteomes" id="UP000016887">
    <property type="component" value="Chromosome"/>
</dbReference>
<accession>U3TI37</accession>
<dbReference type="STRING" id="1198449.ACAM_1555"/>
<evidence type="ECO:0000313" key="2">
    <source>
        <dbReference type="Proteomes" id="UP000016887"/>
    </source>
</evidence>